<evidence type="ECO:0000313" key="1">
    <source>
        <dbReference type="EMBL" id="SUB96507.1"/>
    </source>
</evidence>
<name>A0AAQ1ZLL8_9BACT</name>
<accession>A0AAQ1ZLL8</accession>
<evidence type="ECO:0000313" key="2">
    <source>
        <dbReference type="Proteomes" id="UP000255283"/>
    </source>
</evidence>
<protein>
    <submittedName>
        <fullName evidence="1">Uncharacterized protein</fullName>
    </submittedName>
</protein>
<proteinExistence type="predicted"/>
<organism evidence="1 2">
    <name type="scientific">Segatella buccae</name>
    <dbReference type="NCBI Taxonomy" id="28126"/>
    <lineage>
        <taxon>Bacteria</taxon>
        <taxon>Pseudomonadati</taxon>
        <taxon>Bacteroidota</taxon>
        <taxon>Bacteroidia</taxon>
        <taxon>Bacteroidales</taxon>
        <taxon>Prevotellaceae</taxon>
        <taxon>Segatella</taxon>
    </lineage>
</organism>
<dbReference type="Proteomes" id="UP000255283">
    <property type="component" value="Unassembled WGS sequence"/>
</dbReference>
<sequence length="61" mass="7269">MQGEDGHERKGERIYQECLNFIESLPNFQMLNIWHVFCIIHNESICGFGKNDYICNVFHLH</sequence>
<comment type="caution">
    <text evidence="1">The sequence shown here is derived from an EMBL/GenBank/DDBJ whole genome shotgun (WGS) entry which is preliminary data.</text>
</comment>
<dbReference type="EMBL" id="UGTJ01000002">
    <property type="protein sequence ID" value="SUB96507.1"/>
    <property type="molecule type" value="Genomic_DNA"/>
</dbReference>
<reference evidence="1 2" key="1">
    <citation type="submission" date="2018-06" db="EMBL/GenBank/DDBJ databases">
        <authorList>
            <consortium name="Pathogen Informatics"/>
            <person name="Doyle S."/>
        </authorList>
    </citation>
    <scope>NUCLEOTIDE SEQUENCE [LARGE SCALE GENOMIC DNA]</scope>
    <source>
        <strain evidence="1 2">NCTC13063</strain>
    </source>
</reference>
<gene>
    <name evidence="1" type="ORF">NCTC13063_02266</name>
</gene>
<dbReference type="AlphaFoldDB" id="A0AAQ1ZLL8"/>